<feature type="domain" description="Profilin fold" evidence="1">
    <location>
        <begin position="15"/>
        <end position="108"/>
    </location>
</feature>
<feature type="domain" description="Profilin fold" evidence="1">
    <location>
        <begin position="134"/>
        <end position="226"/>
    </location>
</feature>
<reference evidence="3" key="1">
    <citation type="submission" date="2017-01" db="EMBL/GenBank/DDBJ databases">
        <authorList>
            <person name="Varghese N."/>
            <person name="Submissions S."/>
        </authorList>
    </citation>
    <scope>NUCLEOTIDE SEQUENCE [LARGE SCALE GENOMIC DNA]</scope>
    <source>
        <strain evidence="3">CGMCC 1.7737</strain>
    </source>
</reference>
<dbReference type="AlphaFoldDB" id="A0A1N6ZV89"/>
<gene>
    <name evidence="2" type="ORF">SAMN05421858_2189</name>
</gene>
<dbReference type="OrthoDB" id="200571at2157"/>
<proteinExistence type="predicted"/>
<evidence type="ECO:0000313" key="3">
    <source>
        <dbReference type="Proteomes" id="UP000186914"/>
    </source>
</evidence>
<organism evidence="2 3">
    <name type="scientific">Haladaptatus litoreus</name>
    <dbReference type="NCBI Taxonomy" id="553468"/>
    <lineage>
        <taxon>Archaea</taxon>
        <taxon>Methanobacteriati</taxon>
        <taxon>Methanobacteriota</taxon>
        <taxon>Stenosarchaea group</taxon>
        <taxon>Halobacteria</taxon>
        <taxon>Halobacteriales</taxon>
        <taxon>Haladaptataceae</taxon>
        <taxon>Haladaptatus</taxon>
    </lineage>
</organism>
<evidence type="ECO:0000259" key="1">
    <source>
        <dbReference type="Pfam" id="PF26420"/>
    </source>
</evidence>
<accession>A0A1N6ZV89</accession>
<evidence type="ECO:0000313" key="2">
    <source>
        <dbReference type="EMBL" id="SIR30707.1"/>
    </source>
</evidence>
<name>A0A1N6ZV89_9EURY</name>
<protein>
    <recommendedName>
        <fullName evidence="1">Profilin fold domain-containing protein</fullName>
    </recommendedName>
</protein>
<keyword evidence="3" id="KW-1185">Reference proteome</keyword>
<dbReference type="InterPro" id="IPR058872">
    <property type="entry name" value="Halo_prof"/>
</dbReference>
<dbReference type="EMBL" id="FTNO01000001">
    <property type="protein sequence ID" value="SIR30707.1"/>
    <property type="molecule type" value="Genomic_DNA"/>
</dbReference>
<sequence>MTEGIDFDIVETDRVAEERDAVVSAVTQHAGEIARELALLQGGDYGQATFDTNAGEWTVKYEAGDLQYLRFKGKSGGETYVVSAKQPPDPDDLAEAMLDYEAFVRAYNRHVESKEGVLDGVETDFPPVSTTDSVVSERDHIVGRIRDIADTIAGELHRYDGVDYGTFTTRVNGQRWELKREHSSVSYLRVGGQSGTYLVSQYEPPSAPDVRELADDFRGFVEAYNDHVDELEADLSKVSL</sequence>
<dbReference type="RefSeq" id="WP_076430344.1">
    <property type="nucleotide sequence ID" value="NZ_FTNO01000001.1"/>
</dbReference>
<dbReference type="Pfam" id="PF26420">
    <property type="entry name" value="Halo_prof"/>
    <property type="match status" value="2"/>
</dbReference>
<dbReference type="Proteomes" id="UP000186914">
    <property type="component" value="Unassembled WGS sequence"/>
</dbReference>